<name>A0ACB9HRZ2_9ASTR</name>
<reference evidence="1 2" key="2">
    <citation type="journal article" date="2022" name="Mol. Ecol. Resour.">
        <title>The genomes of chicory, endive, great burdock and yacon provide insights into Asteraceae paleo-polyploidization history and plant inulin production.</title>
        <authorList>
            <person name="Fan W."/>
            <person name="Wang S."/>
            <person name="Wang H."/>
            <person name="Wang A."/>
            <person name="Jiang F."/>
            <person name="Liu H."/>
            <person name="Zhao H."/>
            <person name="Xu D."/>
            <person name="Zhang Y."/>
        </authorList>
    </citation>
    <scope>NUCLEOTIDE SEQUENCE [LARGE SCALE GENOMIC DNA]</scope>
    <source>
        <strain evidence="2">cv. Yunnan</strain>
        <tissue evidence="1">Leaves</tissue>
    </source>
</reference>
<sequence>MADSLFDVYQNIESAKEFWDSLESKYMAEDASSKKFLVGNFINYKMVDSRPVMEQYSELLRILGQFAQYNMKMDESISVSSIIDKLHSSWKNFKHDLKHKNEELTLVKLGSTFQIEQSIRDMEKFWVNDDKTMVVPSAVSMVEESESSKCGKVGHFKKDCRVGKIGGKGKNEAGLSGSKDPVKQQGHILVPNSNSVENYVSLISEAFYVQDDEISWWVDSGATSHLCKNLQWFKDFKVIEDGSILKMGNLATETNQGIKKC</sequence>
<accession>A0ACB9HRZ2</accession>
<gene>
    <name evidence="1" type="ORF">L1987_33962</name>
</gene>
<organism evidence="1 2">
    <name type="scientific">Smallanthus sonchifolius</name>
    <dbReference type="NCBI Taxonomy" id="185202"/>
    <lineage>
        <taxon>Eukaryota</taxon>
        <taxon>Viridiplantae</taxon>
        <taxon>Streptophyta</taxon>
        <taxon>Embryophyta</taxon>
        <taxon>Tracheophyta</taxon>
        <taxon>Spermatophyta</taxon>
        <taxon>Magnoliopsida</taxon>
        <taxon>eudicotyledons</taxon>
        <taxon>Gunneridae</taxon>
        <taxon>Pentapetalae</taxon>
        <taxon>asterids</taxon>
        <taxon>campanulids</taxon>
        <taxon>Asterales</taxon>
        <taxon>Asteraceae</taxon>
        <taxon>Asteroideae</taxon>
        <taxon>Heliantheae alliance</taxon>
        <taxon>Millerieae</taxon>
        <taxon>Smallanthus</taxon>
    </lineage>
</organism>
<proteinExistence type="predicted"/>
<comment type="caution">
    <text evidence="1">The sequence shown here is derived from an EMBL/GenBank/DDBJ whole genome shotgun (WGS) entry which is preliminary data.</text>
</comment>
<dbReference type="EMBL" id="CM042028">
    <property type="protein sequence ID" value="KAI3798684.1"/>
    <property type="molecule type" value="Genomic_DNA"/>
</dbReference>
<dbReference type="Proteomes" id="UP001056120">
    <property type="component" value="Linkage Group LG11"/>
</dbReference>
<keyword evidence="2" id="KW-1185">Reference proteome</keyword>
<evidence type="ECO:0000313" key="1">
    <source>
        <dbReference type="EMBL" id="KAI3798684.1"/>
    </source>
</evidence>
<reference evidence="2" key="1">
    <citation type="journal article" date="2022" name="Mol. Ecol. Resour.">
        <title>The genomes of chicory, endive, great burdock and yacon provide insights into Asteraceae palaeo-polyploidization history and plant inulin production.</title>
        <authorList>
            <person name="Fan W."/>
            <person name="Wang S."/>
            <person name="Wang H."/>
            <person name="Wang A."/>
            <person name="Jiang F."/>
            <person name="Liu H."/>
            <person name="Zhao H."/>
            <person name="Xu D."/>
            <person name="Zhang Y."/>
        </authorList>
    </citation>
    <scope>NUCLEOTIDE SEQUENCE [LARGE SCALE GENOMIC DNA]</scope>
    <source>
        <strain evidence="2">cv. Yunnan</strain>
    </source>
</reference>
<protein>
    <submittedName>
        <fullName evidence="1">Uncharacterized protein</fullName>
    </submittedName>
</protein>
<evidence type="ECO:0000313" key="2">
    <source>
        <dbReference type="Proteomes" id="UP001056120"/>
    </source>
</evidence>